<accession>A0A7S0NGV1</accession>
<evidence type="ECO:0000313" key="1">
    <source>
        <dbReference type="EMBL" id="CAD8511718.1"/>
    </source>
</evidence>
<name>A0A7S0NGV1_9EUKA</name>
<reference evidence="1" key="1">
    <citation type="submission" date="2021-01" db="EMBL/GenBank/DDBJ databases">
        <authorList>
            <person name="Corre E."/>
            <person name="Pelletier E."/>
            <person name="Niang G."/>
            <person name="Scheremetjew M."/>
            <person name="Finn R."/>
            <person name="Kale V."/>
            <person name="Holt S."/>
            <person name="Cochrane G."/>
            <person name="Meng A."/>
            <person name="Brown T."/>
            <person name="Cohen L."/>
        </authorList>
    </citation>
    <scope>NUCLEOTIDE SEQUENCE</scope>
    <source>
        <strain evidence="1">CCMP1374</strain>
    </source>
</reference>
<dbReference type="AlphaFoldDB" id="A0A7S0NGV1"/>
<protein>
    <submittedName>
        <fullName evidence="1">Uncharacterized protein</fullName>
    </submittedName>
</protein>
<gene>
    <name evidence="1" type="ORF">PANT1444_LOCUS21375</name>
</gene>
<organism evidence="1">
    <name type="scientific">Phaeocystis antarctica</name>
    <dbReference type="NCBI Taxonomy" id="33657"/>
    <lineage>
        <taxon>Eukaryota</taxon>
        <taxon>Haptista</taxon>
        <taxon>Haptophyta</taxon>
        <taxon>Prymnesiophyceae</taxon>
        <taxon>Phaeocystales</taxon>
        <taxon>Phaeocystaceae</taxon>
        <taxon>Phaeocystis</taxon>
    </lineage>
</organism>
<dbReference type="EMBL" id="HBEP01037702">
    <property type="protein sequence ID" value="CAD8511718.1"/>
    <property type="molecule type" value="Transcribed_RNA"/>
</dbReference>
<sequence>MLAAELERCRLCTQLERCQICAGDKQQSTSLFSLLCNEHVDEARSLMHEVLASCTTEALVALAGTDHWHREQLHPQMLKLREEHDDDCDTLACSLGCCHGSQLQHLRAITIADGLPLRLRSLLGTWLREKGRLGCVHCVRCESWWHRGDLPWIDLAPLRAGEPQAMSLEERFTIARFDTEDGLLETIFARVQP</sequence>
<proteinExistence type="predicted"/>